<gene>
    <name evidence="2" type="ORF">A4V09_10980</name>
</gene>
<dbReference type="Proteomes" id="UP000092574">
    <property type="component" value="Chromosome"/>
</dbReference>
<evidence type="ECO:0000313" key="2">
    <source>
        <dbReference type="EMBL" id="ANU76240.1"/>
    </source>
</evidence>
<organism evidence="2 3">
    <name type="scientific">Blautia pseudococcoides</name>
    <dbReference type="NCBI Taxonomy" id="1796616"/>
    <lineage>
        <taxon>Bacteria</taxon>
        <taxon>Bacillati</taxon>
        <taxon>Bacillota</taxon>
        <taxon>Clostridia</taxon>
        <taxon>Lachnospirales</taxon>
        <taxon>Lachnospiraceae</taxon>
        <taxon>Blautia</taxon>
    </lineage>
</organism>
<keyword evidence="1" id="KW-0472">Membrane</keyword>
<dbReference type="EMBL" id="CP015405">
    <property type="protein sequence ID" value="ANU76240.1"/>
    <property type="molecule type" value="Genomic_DNA"/>
</dbReference>
<evidence type="ECO:0000313" key="3">
    <source>
        <dbReference type="Proteomes" id="UP000092574"/>
    </source>
</evidence>
<dbReference type="OrthoDB" id="1957044at2"/>
<feature type="transmembrane region" description="Helical" evidence="1">
    <location>
        <begin position="20"/>
        <end position="43"/>
    </location>
</feature>
<dbReference type="RefSeq" id="WP_065542413.1">
    <property type="nucleotide sequence ID" value="NZ_CP015405.2"/>
</dbReference>
<proteinExistence type="predicted"/>
<keyword evidence="1" id="KW-0812">Transmembrane</keyword>
<dbReference type="Pfam" id="PF19639">
    <property type="entry name" value="DUF6142"/>
    <property type="match status" value="1"/>
</dbReference>
<evidence type="ECO:0008006" key="4">
    <source>
        <dbReference type="Google" id="ProtNLM"/>
    </source>
</evidence>
<reference evidence="2" key="1">
    <citation type="submission" date="2017-04" db="EMBL/GenBank/DDBJ databases">
        <title>Complete Genome Sequences of Twelve Strains of a Stable Defined Moderately Diverse Mouse Microbiota 2 (sDMDMm2).</title>
        <authorList>
            <person name="Uchimura Y."/>
            <person name="Wyss M."/>
            <person name="Brugiroux S."/>
            <person name="Limenitakis J.P."/>
            <person name="Stecher B."/>
            <person name="McCoy K.D."/>
            <person name="Macpherson A.J."/>
        </authorList>
    </citation>
    <scope>NUCLEOTIDE SEQUENCE</scope>
    <source>
        <strain evidence="2">YL58</strain>
    </source>
</reference>
<protein>
    <recommendedName>
        <fullName evidence="4">Calcium:proton exchanger</fullName>
    </recommendedName>
</protein>
<feature type="transmembrane region" description="Helical" evidence="1">
    <location>
        <begin position="81"/>
        <end position="105"/>
    </location>
</feature>
<dbReference type="AlphaFoldDB" id="A0A1C7I9A0"/>
<feature type="transmembrane region" description="Helical" evidence="1">
    <location>
        <begin position="49"/>
        <end position="69"/>
    </location>
</feature>
<dbReference type="KEGG" id="byl:A4V09_10980"/>
<sequence>MAKKRYKYSFTKKRHTRGGVESSILALVSGLLFLGAAVCALALNGQGGMYLGALGILALGLSVFGFVLGLKSFSEQNRAFLYSKVGSVANGVLMVIWIALFLVGIS</sequence>
<dbReference type="InterPro" id="IPR046140">
    <property type="entry name" value="DUF6142"/>
</dbReference>
<keyword evidence="3" id="KW-1185">Reference proteome</keyword>
<keyword evidence="1" id="KW-1133">Transmembrane helix</keyword>
<evidence type="ECO:0000256" key="1">
    <source>
        <dbReference type="SAM" id="Phobius"/>
    </source>
</evidence>
<name>A0A1C7I9A0_9FIRM</name>
<dbReference type="STRING" id="1796616.A4V09_10980"/>
<accession>A0A1C7I9A0</accession>